<dbReference type="PANTHER" id="PTHR41339">
    <property type="entry name" value="LIPL48"/>
    <property type="match status" value="1"/>
</dbReference>
<reference evidence="1" key="1">
    <citation type="submission" date="2022-03" db="EMBL/GenBank/DDBJ databases">
        <title>De novo assembled genomes of Belliella spp. (Cyclobacteriaceae) strains.</title>
        <authorList>
            <person name="Szabo A."/>
            <person name="Korponai K."/>
            <person name="Felfoldi T."/>
        </authorList>
    </citation>
    <scope>NUCLEOTIDE SEQUENCE</scope>
    <source>
        <strain evidence="1">DSM 107340</strain>
    </source>
</reference>
<name>A0ABS9UN40_9BACT</name>
<dbReference type="Proteomes" id="UP001165488">
    <property type="component" value="Unassembled WGS sequence"/>
</dbReference>
<sequence length="533" mass="59398">MKNIQILTFVFIVLIISVACDREEAFDLPAPSLVLRTPTNDLIVQEPGNEIYLEFDVLASAGLASFIVLKDGELIDEINYTDEISSIYVFDYVVPLDQEIGSQNEFEFIVTDREERPARFDLSVLVRSTFSEIVEEINGQEVTVVKGKLNNDYRFEVSKTYMIDSVLSIENGATLTIDAGSTIYFKTYNNPNEFSQLAILRDSRIIAEGNKDLPIVFTSDKVLYGETPQPNDWGGIYILGNAPSNAGSTLINDGYRYGGNRPNDNSGILKYIRVEYAGKAGFHAMNFFGVGAQTTVENLQIFKNENIALRVRGGRVNFKYLAGIGHGGYGIWCDEGWQGNGQFWLFQTDREATLVPVNFWNIARSLEMRSNDSFFETEPRTTFRISNVTLIGNGFQQEVNSGSRRGVRIRTGARGTLQNMLVTEFPDDGVRIEDLPVTDFGQQMVLSNTFSFNNRRNFEQDAPIFAQNPSNNVNTNPVAGISLNNFVGVEPTSFNPSSLGNFFSSAPYAGAVNPSNDWTADGSWFKNLDGTIR</sequence>
<dbReference type="PANTHER" id="PTHR41339:SF1">
    <property type="entry name" value="SECRETED PROTEIN"/>
    <property type="match status" value="1"/>
</dbReference>
<dbReference type="RefSeq" id="WP_241274552.1">
    <property type="nucleotide sequence ID" value="NZ_JAKZGS010000005.1"/>
</dbReference>
<keyword evidence="2" id="KW-1185">Reference proteome</keyword>
<comment type="caution">
    <text evidence="1">The sequence shown here is derived from an EMBL/GenBank/DDBJ whole genome shotgun (WGS) entry which is preliminary data.</text>
</comment>
<accession>A0ABS9UN40</accession>
<organism evidence="1 2">
    <name type="scientific">Belliella calami</name>
    <dbReference type="NCBI Taxonomy" id="2923436"/>
    <lineage>
        <taxon>Bacteria</taxon>
        <taxon>Pseudomonadati</taxon>
        <taxon>Bacteroidota</taxon>
        <taxon>Cytophagia</taxon>
        <taxon>Cytophagales</taxon>
        <taxon>Cyclobacteriaceae</taxon>
        <taxon>Belliella</taxon>
    </lineage>
</organism>
<gene>
    <name evidence="1" type="ORF">MM236_08570</name>
</gene>
<evidence type="ECO:0000313" key="1">
    <source>
        <dbReference type="EMBL" id="MCH7398039.1"/>
    </source>
</evidence>
<protein>
    <submittedName>
        <fullName evidence="1">Uncharacterized protein</fullName>
    </submittedName>
</protein>
<evidence type="ECO:0000313" key="2">
    <source>
        <dbReference type="Proteomes" id="UP001165488"/>
    </source>
</evidence>
<dbReference type="PROSITE" id="PS51257">
    <property type="entry name" value="PROKAR_LIPOPROTEIN"/>
    <property type="match status" value="1"/>
</dbReference>
<dbReference type="EMBL" id="JAKZGS010000005">
    <property type="protein sequence ID" value="MCH7398039.1"/>
    <property type="molecule type" value="Genomic_DNA"/>
</dbReference>
<proteinExistence type="predicted"/>